<feature type="compositionally biased region" description="Low complexity" evidence="2">
    <location>
        <begin position="27"/>
        <end position="43"/>
    </location>
</feature>
<dbReference type="PROSITE" id="PS50001">
    <property type="entry name" value="SH2"/>
    <property type="match status" value="1"/>
</dbReference>
<dbReference type="Pfam" id="PF00017">
    <property type="entry name" value="SH2"/>
    <property type="match status" value="1"/>
</dbReference>
<reference evidence="5" key="3">
    <citation type="submission" date="2015-06" db="UniProtKB">
        <authorList>
            <consortium name="EnsemblMetazoa"/>
        </authorList>
    </citation>
    <scope>IDENTIFICATION</scope>
</reference>
<dbReference type="InParanoid" id="T1FT10"/>
<evidence type="ECO:0000313" key="4">
    <source>
        <dbReference type="EMBL" id="ESO04862.1"/>
    </source>
</evidence>
<dbReference type="SMART" id="SM00252">
    <property type="entry name" value="SH2"/>
    <property type="match status" value="1"/>
</dbReference>
<gene>
    <name evidence="5" type="primary">20211957</name>
    <name evidence="4" type="ORF">HELRODRAFT_191484</name>
</gene>
<keyword evidence="6" id="KW-1185">Reference proteome</keyword>
<feature type="domain" description="SH2" evidence="3">
    <location>
        <begin position="277"/>
        <end position="374"/>
    </location>
</feature>
<feature type="compositionally biased region" description="Acidic residues" evidence="2">
    <location>
        <begin position="65"/>
        <end position="76"/>
    </location>
</feature>
<reference evidence="6" key="1">
    <citation type="submission" date="2012-12" db="EMBL/GenBank/DDBJ databases">
        <authorList>
            <person name="Hellsten U."/>
            <person name="Grimwood J."/>
            <person name="Chapman J.A."/>
            <person name="Shapiro H."/>
            <person name="Aerts A."/>
            <person name="Otillar R.P."/>
            <person name="Terry A.Y."/>
            <person name="Boore J.L."/>
            <person name="Simakov O."/>
            <person name="Marletaz F."/>
            <person name="Cho S.-J."/>
            <person name="Edsinger-Gonzales E."/>
            <person name="Havlak P."/>
            <person name="Kuo D.-H."/>
            <person name="Larsson T."/>
            <person name="Lv J."/>
            <person name="Arendt D."/>
            <person name="Savage R."/>
            <person name="Osoegawa K."/>
            <person name="de Jong P."/>
            <person name="Lindberg D.R."/>
            <person name="Seaver E.C."/>
            <person name="Weisblat D.A."/>
            <person name="Putnam N.H."/>
            <person name="Grigoriev I.V."/>
            <person name="Rokhsar D.S."/>
        </authorList>
    </citation>
    <scope>NUCLEOTIDE SEQUENCE</scope>
</reference>
<dbReference type="InterPro" id="IPR035848">
    <property type="entry name" value="SH3BP2"/>
</dbReference>
<evidence type="ECO:0000256" key="2">
    <source>
        <dbReference type="SAM" id="MobiDB-lite"/>
    </source>
</evidence>
<dbReference type="PANTHER" id="PTHR15126">
    <property type="entry name" value="SH3-BINDING"/>
    <property type="match status" value="1"/>
</dbReference>
<feature type="region of interest" description="Disordered" evidence="2">
    <location>
        <begin position="12"/>
        <end position="172"/>
    </location>
</feature>
<dbReference type="KEGG" id="hro:HELRODRAFT_191484"/>
<evidence type="ECO:0000259" key="3">
    <source>
        <dbReference type="PROSITE" id="PS50001"/>
    </source>
</evidence>
<dbReference type="CTD" id="20211957"/>
<evidence type="ECO:0000256" key="1">
    <source>
        <dbReference type="PROSITE-ProRule" id="PRU00191"/>
    </source>
</evidence>
<organism evidence="5 6">
    <name type="scientific">Helobdella robusta</name>
    <name type="common">Californian leech</name>
    <dbReference type="NCBI Taxonomy" id="6412"/>
    <lineage>
        <taxon>Eukaryota</taxon>
        <taxon>Metazoa</taxon>
        <taxon>Spiralia</taxon>
        <taxon>Lophotrochozoa</taxon>
        <taxon>Annelida</taxon>
        <taxon>Clitellata</taxon>
        <taxon>Hirudinea</taxon>
        <taxon>Rhynchobdellida</taxon>
        <taxon>Glossiphoniidae</taxon>
        <taxon>Helobdella</taxon>
    </lineage>
</organism>
<dbReference type="InterPro" id="IPR036860">
    <property type="entry name" value="SH2_dom_sf"/>
</dbReference>
<evidence type="ECO:0000313" key="5">
    <source>
        <dbReference type="EnsemblMetazoa" id="HelroP191484"/>
    </source>
</evidence>
<dbReference type="EMBL" id="AMQM01003953">
    <property type="status" value="NOT_ANNOTATED_CDS"/>
    <property type="molecule type" value="Genomic_DNA"/>
</dbReference>
<dbReference type="Proteomes" id="UP000015101">
    <property type="component" value="Unassembled WGS sequence"/>
</dbReference>
<name>T1FT10_HELRO</name>
<dbReference type="EMBL" id="KB096411">
    <property type="protein sequence ID" value="ESO04862.1"/>
    <property type="molecule type" value="Genomic_DNA"/>
</dbReference>
<dbReference type="AlphaFoldDB" id="T1FT10"/>
<dbReference type="GeneID" id="20211957"/>
<dbReference type="Gene3D" id="3.30.505.10">
    <property type="entry name" value="SH2 domain"/>
    <property type="match status" value="1"/>
</dbReference>
<dbReference type="HOGENOM" id="CLU_726235_0_0_1"/>
<evidence type="ECO:0000313" key="6">
    <source>
        <dbReference type="Proteomes" id="UP000015101"/>
    </source>
</evidence>
<dbReference type="GO" id="GO:0007165">
    <property type="term" value="P:signal transduction"/>
    <property type="evidence" value="ECO:0007669"/>
    <property type="project" value="InterPro"/>
</dbReference>
<proteinExistence type="predicted"/>
<feature type="compositionally biased region" description="Basic and acidic residues" evidence="2">
    <location>
        <begin position="93"/>
        <end position="108"/>
    </location>
</feature>
<feature type="region of interest" description="Disordered" evidence="2">
    <location>
        <begin position="193"/>
        <end position="264"/>
    </location>
</feature>
<dbReference type="EnsemblMetazoa" id="HelroT191484">
    <property type="protein sequence ID" value="HelroP191484"/>
    <property type="gene ID" value="HelroG191484"/>
</dbReference>
<dbReference type="PANTHER" id="PTHR15126:SF4">
    <property type="entry name" value="SH3 DOMAIN-BINDING PROTEIN 2"/>
    <property type="match status" value="1"/>
</dbReference>
<feature type="compositionally biased region" description="Basic and acidic residues" evidence="2">
    <location>
        <begin position="228"/>
        <end position="247"/>
    </location>
</feature>
<protein>
    <recommendedName>
        <fullName evidence="3">SH2 domain-containing protein</fullName>
    </recommendedName>
</protein>
<reference evidence="4 6" key="2">
    <citation type="journal article" date="2013" name="Nature">
        <title>Insights into bilaterian evolution from three spiralian genomes.</title>
        <authorList>
            <person name="Simakov O."/>
            <person name="Marletaz F."/>
            <person name="Cho S.J."/>
            <person name="Edsinger-Gonzales E."/>
            <person name="Havlak P."/>
            <person name="Hellsten U."/>
            <person name="Kuo D.H."/>
            <person name="Larsson T."/>
            <person name="Lv J."/>
            <person name="Arendt D."/>
            <person name="Savage R."/>
            <person name="Osoegawa K."/>
            <person name="de Jong P."/>
            <person name="Grimwood J."/>
            <person name="Chapman J.A."/>
            <person name="Shapiro H."/>
            <person name="Aerts A."/>
            <person name="Otillar R.P."/>
            <person name="Terry A.Y."/>
            <person name="Boore J.L."/>
            <person name="Grigoriev I.V."/>
            <person name="Lindberg D.R."/>
            <person name="Seaver E.C."/>
            <person name="Weisblat D.A."/>
            <person name="Putnam N.H."/>
            <person name="Rokhsar D.S."/>
        </authorList>
    </citation>
    <scope>NUCLEOTIDE SEQUENCE</scope>
</reference>
<dbReference type="SUPFAM" id="SSF55550">
    <property type="entry name" value="SH2 domain"/>
    <property type="match status" value="1"/>
</dbReference>
<accession>T1FT10</accession>
<dbReference type="RefSeq" id="XP_009016795.1">
    <property type="nucleotide sequence ID" value="XM_009018547.1"/>
</dbReference>
<dbReference type="InterPro" id="IPR000980">
    <property type="entry name" value="SH2"/>
</dbReference>
<keyword evidence="1" id="KW-0727">SH2 domain</keyword>
<sequence length="381" mass="42723">MLKKWLKLIRERLEKMPKSDQPKRKNNNNNSSNNNKVKNIKSVKFTKSDDSDDDDVGTNYVIENEKDDEDDDDDYSDLEREKMDDYEIPSVESGKESIINEKLNKRWDAVPLPAIPVDQKRSKNSRNNQEDEGDNSMAIYNEPDELPATTTKSRSSSSTTTPPTTTSVSKISSKLAGRIAAVENNVANSILPKAPKLPAKKPPPTPLKYEPTFPNQERRSQDNNNARTPDKPKEKPPTLKKPGRPEMKVSPQVQTPKPAVPGPDVEPVYEIDSLSVNYSALVNKAMWNKDPNKATEVMSAIIKVIGAFLIRKSTDGDGYTLSVACEDGPKKFKITCQGSQLVMDGNTFDDMSKLIEYYFTNNLPHKSHTLSKPYSELWSST</sequence>
<feature type="compositionally biased region" description="Low complexity" evidence="2">
    <location>
        <begin position="149"/>
        <end position="172"/>
    </location>
</feature>
<feature type="compositionally biased region" description="Basic and acidic residues" evidence="2">
    <location>
        <begin position="12"/>
        <end position="23"/>
    </location>
</feature>
<dbReference type="CDD" id="cd00173">
    <property type="entry name" value="SH2"/>
    <property type="match status" value="1"/>
</dbReference>